<dbReference type="PANTHER" id="PTHR14140">
    <property type="entry name" value="E3 UBIQUITIN-PROTEIN LIGASE UHRF-RELATED"/>
    <property type="match status" value="1"/>
</dbReference>
<dbReference type="eggNOG" id="ENOG502SNPF">
    <property type="taxonomic scope" value="Eukaryota"/>
</dbReference>
<organism evidence="5 6">
    <name type="scientific">Uncinocarpus reesii (strain UAMH 1704)</name>
    <dbReference type="NCBI Taxonomy" id="336963"/>
    <lineage>
        <taxon>Eukaryota</taxon>
        <taxon>Fungi</taxon>
        <taxon>Dikarya</taxon>
        <taxon>Ascomycota</taxon>
        <taxon>Pezizomycotina</taxon>
        <taxon>Eurotiomycetes</taxon>
        <taxon>Eurotiomycetidae</taxon>
        <taxon>Onygenales</taxon>
        <taxon>Onygenaceae</taxon>
        <taxon>Uncinocarpus</taxon>
    </lineage>
</organism>
<feature type="region of interest" description="Disordered" evidence="3">
    <location>
        <begin position="371"/>
        <end position="407"/>
    </location>
</feature>
<dbReference type="OMA" id="PCTCAIS"/>
<dbReference type="AlphaFoldDB" id="C4JVN5"/>
<gene>
    <name evidence="5" type="ORF">UREG_06627</name>
</gene>
<feature type="domain" description="YDG" evidence="4">
    <location>
        <begin position="233"/>
        <end position="366"/>
    </location>
</feature>
<dbReference type="STRING" id="336963.C4JVN5"/>
<keyword evidence="6" id="KW-1185">Reference proteome</keyword>
<protein>
    <recommendedName>
        <fullName evidence="4">YDG domain-containing protein</fullName>
    </recommendedName>
</protein>
<dbReference type="InParanoid" id="C4JVN5"/>
<evidence type="ECO:0000313" key="5">
    <source>
        <dbReference type="EMBL" id="EEP81762.1"/>
    </source>
</evidence>
<dbReference type="PANTHER" id="PTHR14140:SF27">
    <property type="entry name" value="OS04G0289800 PROTEIN"/>
    <property type="match status" value="1"/>
</dbReference>
<dbReference type="SUPFAM" id="SSF88697">
    <property type="entry name" value="PUA domain-like"/>
    <property type="match status" value="1"/>
</dbReference>
<dbReference type="InterPro" id="IPR003105">
    <property type="entry name" value="SRA_YDG"/>
</dbReference>
<comment type="subcellular location">
    <subcellularLocation>
        <location evidence="2">Nucleus</location>
    </subcellularLocation>
</comment>
<dbReference type="VEuPathDB" id="FungiDB:UREG_06627"/>
<dbReference type="KEGG" id="ure:UREG_06627"/>
<evidence type="ECO:0000256" key="2">
    <source>
        <dbReference type="PROSITE-ProRule" id="PRU00358"/>
    </source>
</evidence>
<dbReference type="GO" id="GO:0044027">
    <property type="term" value="P:negative regulation of gene expression via chromosomal CpG island methylation"/>
    <property type="evidence" value="ECO:0007669"/>
    <property type="project" value="TreeGrafter"/>
</dbReference>
<dbReference type="InterPro" id="IPR015947">
    <property type="entry name" value="PUA-like_sf"/>
</dbReference>
<evidence type="ECO:0000256" key="1">
    <source>
        <dbReference type="ARBA" id="ARBA00023242"/>
    </source>
</evidence>
<dbReference type="RefSeq" id="XP_002583660.1">
    <property type="nucleotide sequence ID" value="XM_002583614.1"/>
</dbReference>
<accession>C4JVN5</accession>
<feature type="region of interest" description="Disordered" evidence="3">
    <location>
        <begin position="1"/>
        <end position="49"/>
    </location>
</feature>
<proteinExistence type="predicted"/>
<dbReference type="GO" id="GO:0005634">
    <property type="term" value="C:nucleus"/>
    <property type="evidence" value="ECO:0007669"/>
    <property type="project" value="UniProtKB-SubCell"/>
</dbReference>
<feature type="compositionally biased region" description="Basic and acidic residues" evidence="3">
    <location>
        <begin position="33"/>
        <end position="43"/>
    </location>
</feature>
<dbReference type="InterPro" id="IPR045134">
    <property type="entry name" value="UHRF1/2-like"/>
</dbReference>
<dbReference type="SMART" id="SM00466">
    <property type="entry name" value="SRA"/>
    <property type="match status" value="1"/>
</dbReference>
<dbReference type="InterPro" id="IPR036987">
    <property type="entry name" value="SRA-YDG_sf"/>
</dbReference>
<dbReference type="GO" id="GO:0016567">
    <property type="term" value="P:protein ubiquitination"/>
    <property type="evidence" value="ECO:0007669"/>
    <property type="project" value="TreeGrafter"/>
</dbReference>
<feature type="compositionally biased region" description="Basic and acidic residues" evidence="3">
    <location>
        <begin position="377"/>
        <end position="394"/>
    </location>
</feature>
<evidence type="ECO:0000313" key="6">
    <source>
        <dbReference type="Proteomes" id="UP000002058"/>
    </source>
</evidence>
<sequence>MDKVISISESDSHDSPFMEMEESPPSPSPAPKRVQDDGDEQHAAKRPKVSVSSPIKCTCAISSNCVLAAQNGVRDCRTTSTPAPRRQKPKTPIINFPTALSTKQQAKFKRTLDEMTEILSLYIRSIDTPSSDLPNIFNQMRHRVQQLPFSEAHPSCQEGLRSRFLNPESGFPAIIRDHSIPWDIRLDVDVLRMRWEKGDLDISLDRGLITTVTRTVSRKFDTAFPFKVPCNQIGEGTLRNGQWFSWQICAVRDGAHGEIEAGVSSHGEIAISIVLGSGRGYADSDQGETIYYSGTHGKTGVISAGTKALRDSFTKRSPIRVLRSSRLPAINPYRPAQGLRYDGLYEIVDEEMMDEEKQLYRFKLERIEGQTPIRYQGPEKRPNPKELEEYDRLRKFMTASRPKKPSP</sequence>
<dbReference type="OrthoDB" id="2270193at2759"/>
<name>C4JVN5_UNCRE</name>
<dbReference type="Proteomes" id="UP000002058">
    <property type="component" value="Unassembled WGS sequence"/>
</dbReference>
<dbReference type="Gene3D" id="2.30.280.10">
    <property type="entry name" value="SRA-YDG"/>
    <property type="match status" value="1"/>
</dbReference>
<reference evidence="6" key="1">
    <citation type="journal article" date="2009" name="Genome Res.">
        <title>Comparative genomic analyses of the human fungal pathogens Coccidioides and their relatives.</title>
        <authorList>
            <person name="Sharpton T.J."/>
            <person name="Stajich J.E."/>
            <person name="Rounsley S.D."/>
            <person name="Gardner M.J."/>
            <person name="Wortman J.R."/>
            <person name="Jordar V.S."/>
            <person name="Maiti R."/>
            <person name="Kodira C.D."/>
            <person name="Neafsey D.E."/>
            <person name="Zeng Q."/>
            <person name="Hung C.-Y."/>
            <person name="McMahan C."/>
            <person name="Muszewska A."/>
            <person name="Grynberg M."/>
            <person name="Mandel M.A."/>
            <person name="Kellner E.M."/>
            <person name="Barker B.M."/>
            <person name="Galgiani J.N."/>
            <person name="Orbach M.J."/>
            <person name="Kirkland T.N."/>
            <person name="Cole G.T."/>
            <person name="Henn M.R."/>
            <person name="Birren B.W."/>
            <person name="Taylor J.W."/>
        </authorList>
    </citation>
    <scope>NUCLEOTIDE SEQUENCE [LARGE SCALE GENOMIC DNA]</scope>
    <source>
        <strain evidence="6">UAMH 1704</strain>
    </source>
</reference>
<dbReference type="Pfam" id="PF02182">
    <property type="entry name" value="SAD_SRA"/>
    <property type="match status" value="1"/>
</dbReference>
<dbReference type="HOGENOM" id="CLU_045273_0_0_1"/>
<dbReference type="EMBL" id="CH476618">
    <property type="protein sequence ID" value="EEP81762.1"/>
    <property type="molecule type" value="Genomic_DNA"/>
</dbReference>
<dbReference type="GO" id="GO:0061630">
    <property type="term" value="F:ubiquitin protein ligase activity"/>
    <property type="evidence" value="ECO:0007669"/>
    <property type="project" value="TreeGrafter"/>
</dbReference>
<evidence type="ECO:0000259" key="4">
    <source>
        <dbReference type="PROSITE" id="PS51015"/>
    </source>
</evidence>
<dbReference type="PROSITE" id="PS51015">
    <property type="entry name" value="YDG"/>
    <property type="match status" value="1"/>
</dbReference>
<evidence type="ECO:0000256" key="3">
    <source>
        <dbReference type="SAM" id="MobiDB-lite"/>
    </source>
</evidence>
<dbReference type="GeneID" id="8438456"/>
<keyword evidence="1 2" id="KW-0539">Nucleus</keyword>